<proteinExistence type="inferred from homology"/>
<gene>
    <name evidence="12" type="ORF">CUNI_LOCUS22108</name>
</gene>
<feature type="region of interest" description="Disordered" evidence="8">
    <location>
        <begin position="16"/>
        <end position="63"/>
    </location>
</feature>
<evidence type="ECO:0000256" key="2">
    <source>
        <dbReference type="ARBA" id="ARBA00008873"/>
    </source>
</evidence>
<evidence type="ECO:0000259" key="11">
    <source>
        <dbReference type="Pfam" id="PF16916"/>
    </source>
</evidence>
<dbReference type="GO" id="GO:0012505">
    <property type="term" value="C:endomembrane system"/>
    <property type="evidence" value="ECO:0007669"/>
    <property type="project" value="UniProtKB-SubCell"/>
</dbReference>
<dbReference type="OrthoDB" id="78296at2759"/>
<dbReference type="InterPro" id="IPR050291">
    <property type="entry name" value="CDF_Transporter"/>
</dbReference>
<dbReference type="GO" id="GO:0008324">
    <property type="term" value="F:monoatomic cation transmembrane transporter activity"/>
    <property type="evidence" value="ECO:0007669"/>
    <property type="project" value="InterPro"/>
</dbReference>
<name>A0A8S4A7H8_9EUPU</name>
<dbReference type="Gene3D" id="3.30.70.1350">
    <property type="entry name" value="Cation efflux protein, cytoplasmic domain"/>
    <property type="match status" value="1"/>
</dbReference>
<sequence>MGEEFQDSVMFLTPLNARTDHAHSEPDVVQCSAQPERGKTTKSKSMDKYPEETDTETSQRRLSHGDDPLWLSKFVELSFLLGRAVKHEGRMILMTEVAPQHTSIRGDEKSGWRMPVELFSSKKQEANIKHKSNRLRSYYKAQDELITAFENIALDVQTDIQPFNPGSSYKRASLFSKITLFINILLLIAKAVASALSGSISIISSLVDSCLDLFSGIIMWWATRAVKNRDPYNYPQGRTKLEPVAVIILSVVMALCSLQLIRESVEKIIHLASDGASLPNVDVVTFLISGSTVVIKLVLWLVCRRVNSAIVQALAQDHRNDVLSNTVAIICGYLGSQNFMSVTGEYGFAFVDPVGAIIISIYIMFNWWQTGSEQIKMLTGHTARPDLLSKLTWVCVNHHPEIRHIDTVRAFHFGSNFLVEVDIVLPGDMILREAHDIGESLQHRLESLPEVERAFVHLDFEFTHNPHSEHKIV</sequence>
<evidence type="ECO:0000256" key="1">
    <source>
        <dbReference type="ARBA" id="ARBA00004127"/>
    </source>
</evidence>
<feature type="compositionally biased region" description="Basic and acidic residues" evidence="8">
    <location>
        <begin position="36"/>
        <end position="63"/>
    </location>
</feature>
<dbReference type="SUPFAM" id="SSF161111">
    <property type="entry name" value="Cation efflux protein transmembrane domain-like"/>
    <property type="match status" value="1"/>
</dbReference>
<evidence type="ECO:0000256" key="5">
    <source>
        <dbReference type="ARBA" id="ARBA00022989"/>
    </source>
</evidence>
<keyword evidence="4 9" id="KW-0812">Transmembrane</keyword>
<dbReference type="Pfam" id="PF01545">
    <property type="entry name" value="Cation_efflux"/>
    <property type="match status" value="1"/>
</dbReference>
<evidence type="ECO:0008006" key="14">
    <source>
        <dbReference type="Google" id="ProtNLM"/>
    </source>
</evidence>
<organism evidence="12 13">
    <name type="scientific">Candidula unifasciata</name>
    <dbReference type="NCBI Taxonomy" id="100452"/>
    <lineage>
        <taxon>Eukaryota</taxon>
        <taxon>Metazoa</taxon>
        <taxon>Spiralia</taxon>
        <taxon>Lophotrochozoa</taxon>
        <taxon>Mollusca</taxon>
        <taxon>Gastropoda</taxon>
        <taxon>Heterobranchia</taxon>
        <taxon>Euthyneura</taxon>
        <taxon>Panpulmonata</taxon>
        <taxon>Eupulmonata</taxon>
        <taxon>Stylommatophora</taxon>
        <taxon>Helicina</taxon>
        <taxon>Helicoidea</taxon>
        <taxon>Geomitridae</taxon>
        <taxon>Candidula</taxon>
    </lineage>
</organism>
<feature type="domain" description="Cation efflux protein cytoplasmic" evidence="11">
    <location>
        <begin position="396"/>
        <end position="459"/>
    </location>
</feature>
<dbReference type="Gene3D" id="1.20.1510.10">
    <property type="entry name" value="Cation efflux protein transmembrane domain"/>
    <property type="match status" value="1"/>
</dbReference>
<dbReference type="PANTHER" id="PTHR43840:SF13">
    <property type="entry name" value="CATION EFFLUX PROTEIN CYTOPLASMIC DOMAIN-CONTAINING PROTEIN"/>
    <property type="match status" value="1"/>
</dbReference>
<evidence type="ECO:0000256" key="7">
    <source>
        <dbReference type="ARBA" id="ARBA00023136"/>
    </source>
</evidence>
<dbReference type="FunFam" id="1.20.1510.10:FF:000005">
    <property type="entry name" value="Putative Cation diffusion facilitator 1"/>
    <property type="match status" value="1"/>
</dbReference>
<evidence type="ECO:0000256" key="8">
    <source>
        <dbReference type="SAM" id="MobiDB-lite"/>
    </source>
</evidence>
<feature type="transmembrane region" description="Helical" evidence="9">
    <location>
        <begin position="202"/>
        <end position="222"/>
    </location>
</feature>
<evidence type="ECO:0000256" key="6">
    <source>
        <dbReference type="ARBA" id="ARBA00023065"/>
    </source>
</evidence>
<dbReference type="Pfam" id="PF16916">
    <property type="entry name" value="ZT_dimer"/>
    <property type="match status" value="1"/>
</dbReference>
<dbReference type="Proteomes" id="UP000678393">
    <property type="component" value="Unassembled WGS sequence"/>
</dbReference>
<accession>A0A8S4A7H8</accession>
<protein>
    <recommendedName>
        <fullName evidence="14">Cation efflux protein cytoplasmic domain-containing protein</fullName>
    </recommendedName>
</protein>
<evidence type="ECO:0000259" key="10">
    <source>
        <dbReference type="Pfam" id="PF01545"/>
    </source>
</evidence>
<dbReference type="InterPro" id="IPR058533">
    <property type="entry name" value="Cation_efflux_TM"/>
</dbReference>
<dbReference type="EMBL" id="CAJHNH020008543">
    <property type="protein sequence ID" value="CAG5136550.1"/>
    <property type="molecule type" value="Genomic_DNA"/>
</dbReference>
<keyword evidence="13" id="KW-1185">Reference proteome</keyword>
<evidence type="ECO:0000313" key="12">
    <source>
        <dbReference type="EMBL" id="CAG5136550.1"/>
    </source>
</evidence>
<dbReference type="GO" id="GO:0016020">
    <property type="term" value="C:membrane"/>
    <property type="evidence" value="ECO:0007669"/>
    <property type="project" value="InterPro"/>
</dbReference>
<feature type="transmembrane region" description="Helical" evidence="9">
    <location>
        <begin position="178"/>
        <end position="196"/>
    </location>
</feature>
<feature type="transmembrane region" description="Helical" evidence="9">
    <location>
        <begin position="281"/>
        <end position="302"/>
    </location>
</feature>
<comment type="caution">
    <text evidence="12">The sequence shown here is derived from an EMBL/GenBank/DDBJ whole genome shotgun (WGS) entry which is preliminary data.</text>
</comment>
<evidence type="ECO:0000256" key="4">
    <source>
        <dbReference type="ARBA" id="ARBA00022692"/>
    </source>
</evidence>
<dbReference type="InterPro" id="IPR027469">
    <property type="entry name" value="Cation_efflux_TMD_sf"/>
</dbReference>
<feature type="transmembrane region" description="Helical" evidence="9">
    <location>
        <begin position="243"/>
        <end position="261"/>
    </location>
</feature>
<feature type="domain" description="Cation efflux protein transmembrane" evidence="10">
    <location>
        <begin position="177"/>
        <end position="378"/>
    </location>
</feature>
<comment type="similarity">
    <text evidence="2">Belongs to the cation diffusion facilitator (CDF) transporter (TC 2.A.4) family. SLC30A subfamily.</text>
</comment>
<keyword evidence="7 9" id="KW-0472">Membrane</keyword>
<dbReference type="AlphaFoldDB" id="A0A8S4A7H8"/>
<dbReference type="FunFam" id="3.30.70.1350:FF:000001">
    <property type="entry name" value="Metal tolerance protein 11"/>
    <property type="match status" value="1"/>
</dbReference>
<feature type="transmembrane region" description="Helical" evidence="9">
    <location>
        <begin position="346"/>
        <end position="368"/>
    </location>
</feature>
<dbReference type="InterPro" id="IPR036837">
    <property type="entry name" value="Cation_efflux_CTD_sf"/>
</dbReference>
<keyword evidence="3" id="KW-0813">Transport</keyword>
<keyword evidence="6" id="KW-0406">Ion transport</keyword>
<reference evidence="12" key="1">
    <citation type="submission" date="2021-04" db="EMBL/GenBank/DDBJ databases">
        <authorList>
            <consortium name="Molecular Ecology Group"/>
        </authorList>
    </citation>
    <scope>NUCLEOTIDE SEQUENCE</scope>
</reference>
<evidence type="ECO:0000256" key="3">
    <source>
        <dbReference type="ARBA" id="ARBA00022448"/>
    </source>
</evidence>
<keyword evidence="5 9" id="KW-1133">Transmembrane helix</keyword>
<dbReference type="InterPro" id="IPR002524">
    <property type="entry name" value="Cation_efflux"/>
</dbReference>
<dbReference type="InterPro" id="IPR027470">
    <property type="entry name" value="Cation_efflux_CTD"/>
</dbReference>
<evidence type="ECO:0000313" key="13">
    <source>
        <dbReference type="Proteomes" id="UP000678393"/>
    </source>
</evidence>
<dbReference type="PANTHER" id="PTHR43840">
    <property type="entry name" value="MITOCHONDRIAL METAL TRANSPORTER 1-RELATED"/>
    <property type="match status" value="1"/>
</dbReference>
<evidence type="ECO:0000256" key="9">
    <source>
        <dbReference type="SAM" id="Phobius"/>
    </source>
</evidence>
<comment type="subcellular location">
    <subcellularLocation>
        <location evidence="1">Endomembrane system</location>
        <topology evidence="1">Multi-pass membrane protein</topology>
    </subcellularLocation>
</comment>
<dbReference type="SUPFAM" id="SSF160240">
    <property type="entry name" value="Cation efflux protein cytoplasmic domain-like"/>
    <property type="match status" value="1"/>
</dbReference>
<dbReference type="NCBIfam" id="TIGR01297">
    <property type="entry name" value="CDF"/>
    <property type="match status" value="1"/>
</dbReference>